<evidence type="ECO:0000313" key="3">
    <source>
        <dbReference type="EMBL" id="MBA2934835.1"/>
    </source>
</evidence>
<dbReference type="PROSITE" id="PS51257">
    <property type="entry name" value="PROKAR_LIPOPROTEIN"/>
    <property type="match status" value="1"/>
</dbReference>
<keyword evidence="1" id="KW-0560">Oxidoreductase</keyword>
<dbReference type="InterPro" id="IPR020471">
    <property type="entry name" value="AKR"/>
</dbReference>
<evidence type="ECO:0000259" key="2">
    <source>
        <dbReference type="Pfam" id="PF00248"/>
    </source>
</evidence>
<dbReference type="RefSeq" id="WP_160366612.1">
    <property type="nucleotide sequence ID" value="NZ_JACEIB010000007.1"/>
</dbReference>
<comment type="caution">
    <text evidence="3">The sequence shown here is derived from an EMBL/GenBank/DDBJ whole genome shotgun (WGS) entry which is preliminary data.</text>
</comment>
<protein>
    <submittedName>
        <fullName evidence="3">Aldo/keto reductase</fullName>
    </submittedName>
</protein>
<evidence type="ECO:0000256" key="1">
    <source>
        <dbReference type="ARBA" id="ARBA00023002"/>
    </source>
</evidence>
<dbReference type="PANTHER" id="PTHR43364">
    <property type="entry name" value="NADH-SPECIFIC METHYLGLYOXAL REDUCTASE-RELATED"/>
    <property type="match status" value="1"/>
</dbReference>
<dbReference type="InterPro" id="IPR023210">
    <property type="entry name" value="NADP_OxRdtase_dom"/>
</dbReference>
<dbReference type="Gene3D" id="3.20.20.100">
    <property type="entry name" value="NADP-dependent oxidoreductase domain"/>
    <property type="match status" value="1"/>
</dbReference>
<dbReference type="GO" id="GO:0016491">
    <property type="term" value="F:oxidoreductase activity"/>
    <property type="evidence" value="ECO:0007669"/>
    <property type="project" value="UniProtKB-KW"/>
</dbReference>
<evidence type="ECO:0000313" key="4">
    <source>
        <dbReference type="Proteomes" id="UP000570166"/>
    </source>
</evidence>
<dbReference type="Pfam" id="PF00248">
    <property type="entry name" value="Aldo_ket_red"/>
    <property type="match status" value="1"/>
</dbReference>
<accession>A0A838L813</accession>
<dbReference type="FunFam" id="3.20.20.100:FF:000004">
    <property type="entry name" value="Oxidoreductase, aldo/keto reductase"/>
    <property type="match status" value="1"/>
</dbReference>
<dbReference type="PRINTS" id="PR00069">
    <property type="entry name" value="ALDKETRDTASE"/>
</dbReference>
<dbReference type="Proteomes" id="UP000570166">
    <property type="component" value="Unassembled WGS sequence"/>
</dbReference>
<dbReference type="InterPro" id="IPR036812">
    <property type="entry name" value="NAD(P)_OxRdtase_dom_sf"/>
</dbReference>
<keyword evidence="4" id="KW-1185">Reference proteome</keyword>
<dbReference type="GO" id="GO:0005829">
    <property type="term" value="C:cytosol"/>
    <property type="evidence" value="ECO:0007669"/>
    <property type="project" value="TreeGrafter"/>
</dbReference>
<organism evidence="3 4">
    <name type="scientific">Sphingomonas chungangi</name>
    <dbReference type="NCBI Taxonomy" id="2683589"/>
    <lineage>
        <taxon>Bacteria</taxon>
        <taxon>Pseudomonadati</taxon>
        <taxon>Pseudomonadota</taxon>
        <taxon>Alphaproteobacteria</taxon>
        <taxon>Sphingomonadales</taxon>
        <taxon>Sphingomonadaceae</taxon>
        <taxon>Sphingomonas</taxon>
    </lineage>
</organism>
<dbReference type="InterPro" id="IPR050523">
    <property type="entry name" value="AKR_Detox_Biosynth"/>
</dbReference>
<dbReference type="PANTHER" id="PTHR43364:SF4">
    <property type="entry name" value="NAD(P)-LINKED OXIDOREDUCTASE SUPERFAMILY PROTEIN"/>
    <property type="match status" value="1"/>
</dbReference>
<dbReference type="AlphaFoldDB" id="A0A838L813"/>
<reference evidence="3 4" key="1">
    <citation type="submission" date="2020-07" db="EMBL/GenBank/DDBJ databases">
        <authorList>
            <person name="Sun Q."/>
        </authorList>
    </citation>
    <scope>NUCLEOTIDE SEQUENCE [LARGE SCALE GENOMIC DNA]</scope>
    <source>
        <strain evidence="3 4">CGMCC 1.13654</strain>
    </source>
</reference>
<name>A0A838L813_9SPHN</name>
<sequence>MKYRQLGRSGLTVSVVGLGCNNFGGSSTAIAGANAAYGLMDLEQTRAVVDAAFDEGINFFDTADLYGNGGSETFLGQILKDRRHDVVLATKWGAGMDARHDIAWGSRRYIRQACEASLRRLDTDYIDLYQMHWPDGRTPIEETIAALDELVQEGKVRYLGHSHFAPWLMADAQWIAKTEGHERFISAQDHYSLLARGAEAELIPACDRFGVGLLPYFPLANGLLTGKYRRGRPMPENTRMAGKPIDDRLYDLIEALIGYAEERGRTLVDIAVGALLTKDAVSSVITGATKAAQIRSNAAAASWLPDAKDINVLNELLKAHESAVSH</sequence>
<gene>
    <name evidence="3" type="ORF">HZF05_12075</name>
</gene>
<proteinExistence type="predicted"/>
<dbReference type="EMBL" id="JACEIB010000007">
    <property type="protein sequence ID" value="MBA2934835.1"/>
    <property type="molecule type" value="Genomic_DNA"/>
</dbReference>
<dbReference type="SUPFAM" id="SSF51430">
    <property type="entry name" value="NAD(P)-linked oxidoreductase"/>
    <property type="match status" value="1"/>
</dbReference>
<feature type="domain" description="NADP-dependent oxidoreductase" evidence="2">
    <location>
        <begin position="18"/>
        <end position="316"/>
    </location>
</feature>